<proteinExistence type="predicted"/>
<evidence type="ECO:0000313" key="2">
    <source>
        <dbReference type="Proteomes" id="UP000584867"/>
    </source>
</evidence>
<name>A0A7W8EA63_9BACT</name>
<reference evidence="1 2" key="1">
    <citation type="submission" date="2020-08" db="EMBL/GenBank/DDBJ databases">
        <title>Genomic Encyclopedia of Type Strains, Phase IV (KMG-V): Genome sequencing to study the core and pangenomes of soil and plant-associated prokaryotes.</title>
        <authorList>
            <person name="Whitman W."/>
        </authorList>
    </citation>
    <scope>NUCLEOTIDE SEQUENCE [LARGE SCALE GENOMIC DNA]</scope>
    <source>
        <strain evidence="1 2">X5P3</strain>
    </source>
</reference>
<dbReference type="AlphaFoldDB" id="A0A7W8EA63"/>
<protein>
    <submittedName>
        <fullName evidence="1">Uncharacterized protein</fullName>
    </submittedName>
</protein>
<dbReference type="Proteomes" id="UP000584867">
    <property type="component" value="Unassembled WGS sequence"/>
</dbReference>
<comment type="caution">
    <text evidence="1">The sequence shown here is derived from an EMBL/GenBank/DDBJ whole genome shotgun (WGS) entry which is preliminary data.</text>
</comment>
<evidence type="ECO:0000313" key="1">
    <source>
        <dbReference type="EMBL" id="MBB5063080.1"/>
    </source>
</evidence>
<sequence>MDRPSSMLSHHLVQLYWWGMLDLTESSVLSDFLATASDGALKSMIVYVGRSLSETQEPVAEEIVARLQMLWDYILTSDNARKDSKVFANFGWWFNTSYFDDAWALDRLHSSLVLAGGRYEPAFEALSRLSRLAEVYPSLVLYCTRVIVLTEREYVDLWTVDLSNILRTILGLGNAELTAEATSLINELGSRGYLTYRGLLKVSAN</sequence>
<organism evidence="1 2">
    <name type="scientific">Granulicella mallensis</name>
    <dbReference type="NCBI Taxonomy" id="940614"/>
    <lineage>
        <taxon>Bacteria</taxon>
        <taxon>Pseudomonadati</taxon>
        <taxon>Acidobacteriota</taxon>
        <taxon>Terriglobia</taxon>
        <taxon>Terriglobales</taxon>
        <taxon>Acidobacteriaceae</taxon>
        <taxon>Granulicella</taxon>
    </lineage>
</organism>
<dbReference type="RefSeq" id="WP_184253962.1">
    <property type="nucleotide sequence ID" value="NZ_JACHIO010000005.1"/>
</dbReference>
<accession>A0A7W8EA63</accession>
<dbReference type="EMBL" id="JACHIO010000005">
    <property type="protein sequence ID" value="MBB5063080.1"/>
    <property type="molecule type" value="Genomic_DNA"/>
</dbReference>
<gene>
    <name evidence="1" type="ORF">HDF15_001420</name>
</gene>